<dbReference type="Proteomes" id="UP000501063">
    <property type="component" value="Chromosome"/>
</dbReference>
<evidence type="ECO:0000313" key="2">
    <source>
        <dbReference type="Proteomes" id="UP000501063"/>
    </source>
</evidence>
<accession>A0A6G6IYK4</accession>
<dbReference type="EMBL" id="CP049140">
    <property type="protein sequence ID" value="QIE88074.1"/>
    <property type="molecule type" value="Genomic_DNA"/>
</dbReference>
<organism evidence="1 2">
    <name type="scientific">Pseudomonas nitroreducens</name>
    <dbReference type="NCBI Taxonomy" id="46680"/>
    <lineage>
        <taxon>Bacteria</taxon>
        <taxon>Pseudomonadati</taxon>
        <taxon>Pseudomonadota</taxon>
        <taxon>Gammaproteobacteria</taxon>
        <taxon>Pseudomonadales</taxon>
        <taxon>Pseudomonadaceae</taxon>
        <taxon>Pseudomonas</taxon>
    </lineage>
</organism>
<dbReference type="KEGG" id="pnt:G5B91_18075"/>
<dbReference type="AlphaFoldDB" id="A0A6G6IYK4"/>
<gene>
    <name evidence="1" type="ORF">G5B91_18075</name>
</gene>
<proteinExistence type="predicted"/>
<evidence type="ECO:0000313" key="1">
    <source>
        <dbReference type="EMBL" id="QIE88074.1"/>
    </source>
</evidence>
<reference evidence="1 2" key="1">
    <citation type="submission" date="2020-02" db="EMBL/GenBank/DDBJ databases">
        <title>Integrative conjugative elements (ICEs) and plasmids drive adaptation of Pseudomonas nitroreducens strain HBP1 to wastewater environment.</title>
        <authorList>
            <person name="Sentchilo V."/>
            <person name="Carraro N."/>
            <person name="Bertelli C."/>
            <person name="van der Meer J.R."/>
        </authorList>
    </citation>
    <scope>NUCLEOTIDE SEQUENCE [LARGE SCALE GENOMIC DNA]</scope>
    <source>
        <strain evidence="1 2">HBP1</strain>
    </source>
</reference>
<name>A0A6G6IYK4_PSENT</name>
<dbReference type="RefSeq" id="WP_024765174.1">
    <property type="nucleotide sequence ID" value="NZ_CP049140.1"/>
</dbReference>
<sequence length="66" mass="7637">MASRTIEEQFDRVEEFTSLLCAAELSASTTWEEDFTADLRANFQRYGARMFLSESQHTTLDRIANQ</sequence>
<protein>
    <submittedName>
        <fullName evidence="1">Uncharacterized protein</fullName>
    </submittedName>
</protein>